<dbReference type="Proteomes" id="UP000005239">
    <property type="component" value="Unassembled WGS sequence"/>
</dbReference>
<organism evidence="2 3">
    <name type="scientific">Pristionchus pacificus</name>
    <name type="common">Parasitic nematode worm</name>
    <dbReference type="NCBI Taxonomy" id="54126"/>
    <lineage>
        <taxon>Eukaryota</taxon>
        <taxon>Metazoa</taxon>
        <taxon>Ecdysozoa</taxon>
        <taxon>Nematoda</taxon>
        <taxon>Chromadorea</taxon>
        <taxon>Rhabditida</taxon>
        <taxon>Rhabditina</taxon>
        <taxon>Diplogasteromorpha</taxon>
        <taxon>Diplogasteroidea</taxon>
        <taxon>Neodiplogasteridae</taxon>
        <taxon>Pristionchus</taxon>
    </lineage>
</organism>
<dbReference type="AlphaFoldDB" id="A0A454XJH4"/>
<sequence>MTRIESGSLKRRRPRSLSPDQSAAVVASPSKIYVNCEFEIRVKFADQQEWYNFADLNPRGFFEYYLSTPSPSISLGNRCPPPLLTPTVKGEFDQYFPSDIIRAEQLLEEGAALQSVLWRRMESGERLTDSERERILNTPCFATMLKQHKRRMAEEICELREPQTTLPSSCRPPIAPEARQPCVPNVADVPRMPIRSPLPSNSSLHPLKPRQSPVEFQKPPTDPQQIENLRSYTGTRARFHQMPAEWPCYHTSYVNGVDLIGQQFRMKNGNYAIMPQKERERRKRQHVEATRKEGRRETKPELSYMPLRPVTHPMQKPMQNLENGMRPKGTEKRTDESLGSVLSQAFRTLDDDHGGYSMPVTVDMRRRVES</sequence>
<accession>A0A8R1YHV0</accession>
<dbReference type="EnsemblMetazoa" id="PPA12601.1">
    <property type="protein sequence ID" value="PPA12601.1"/>
    <property type="gene ID" value="WBGene00102155"/>
</dbReference>
<evidence type="ECO:0000313" key="2">
    <source>
        <dbReference type="EnsemblMetazoa" id="PPA12601.1"/>
    </source>
</evidence>
<feature type="compositionally biased region" description="Low complexity" evidence="1">
    <location>
        <begin position="197"/>
        <end position="206"/>
    </location>
</feature>
<reference evidence="3" key="1">
    <citation type="journal article" date="2008" name="Nat. Genet.">
        <title>The Pristionchus pacificus genome provides a unique perspective on nematode lifestyle and parasitism.</title>
        <authorList>
            <person name="Dieterich C."/>
            <person name="Clifton S.W."/>
            <person name="Schuster L.N."/>
            <person name="Chinwalla A."/>
            <person name="Delehaunty K."/>
            <person name="Dinkelacker I."/>
            <person name="Fulton L."/>
            <person name="Fulton R."/>
            <person name="Godfrey J."/>
            <person name="Minx P."/>
            <person name="Mitreva M."/>
            <person name="Roeseler W."/>
            <person name="Tian H."/>
            <person name="Witte H."/>
            <person name="Yang S.P."/>
            <person name="Wilson R.K."/>
            <person name="Sommer R.J."/>
        </authorList>
    </citation>
    <scope>NUCLEOTIDE SEQUENCE [LARGE SCALE GENOMIC DNA]</scope>
    <source>
        <strain evidence="3">PS312</strain>
    </source>
</reference>
<feature type="region of interest" description="Disordered" evidence="1">
    <location>
        <begin position="194"/>
        <end position="224"/>
    </location>
</feature>
<evidence type="ECO:0000256" key="1">
    <source>
        <dbReference type="SAM" id="MobiDB-lite"/>
    </source>
</evidence>
<evidence type="ECO:0000313" key="3">
    <source>
        <dbReference type="Proteomes" id="UP000005239"/>
    </source>
</evidence>
<protein>
    <submittedName>
        <fullName evidence="2">Uncharacterized protein</fullName>
    </submittedName>
</protein>
<keyword evidence="3" id="KW-1185">Reference proteome</keyword>
<gene>
    <name evidence="2" type="primary">WBGene00102155</name>
</gene>
<accession>A0A454XJH4</accession>
<reference evidence="2" key="2">
    <citation type="submission" date="2022-06" db="UniProtKB">
        <authorList>
            <consortium name="EnsemblMetazoa"/>
        </authorList>
    </citation>
    <scope>IDENTIFICATION</scope>
    <source>
        <strain evidence="2">PS312</strain>
    </source>
</reference>
<name>A0A454XJH4_PRIPA</name>
<feature type="region of interest" description="Disordered" evidence="1">
    <location>
        <begin position="278"/>
        <end position="338"/>
    </location>
</feature>
<feature type="compositionally biased region" description="Basic and acidic residues" evidence="1">
    <location>
        <begin position="286"/>
        <end position="300"/>
    </location>
</feature>
<proteinExistence type="predicted"/>